<comment type="caution">
    <text evidence="1">The sequence shown here is derived from an EMBL/GenBank/DDBJ whole genome shotgun (WGS) entry which is preliminary data.</text>
</comment>
<dbReference type="EMBL" id="JADQAZ010000001">
    <property type="protein sequence ID" value="MBT0955930.1"/>
    <property type="molecule type" value="Genomic_DNA"/>
</dbReference>
<name>A0AAP2G2I0_9RHOB</name>
<sequence>MAPRLPADLRSEDVTFSGLSPAPMSRTGGLAQGLLRALLRASEVTPQSLPELTQAPLAATIPEQPGAMGHLGLADRIIDAPDHPYARSIGGLAAAIMQAAPPKRGQAPAVAITAPLAGQGVTTLSLSLARHLSGRGLRVALIAGGDTAALTQMAGLDSIAPNPVTDPRRPSTFGKRDLLSQTVLIGAANAFDPGGTLLSTLRSQTDIILIDAPTPQDLTKTEVQAAILTSRWGACRAAQAQSAAETLRTGLPLQTPILNALNACRGPLMSYEDQAEDGAHSAVA</sequence>
<dbReference type="GO" id="GO:0004713">
    <property type="term" value="F:protein tyrosine kinase activity"/>
    <property type="evidence" value="ECO:0007669"/>
    <property type="project" value="TreeGrafter"/>
</dbReference>
<reference evidence="1 2" key="1">
    <citation type="journal article" date="2021" name="Arch. Microbiol.">
        <title>Harenicola maris gen. nov., sp. nov. isolated from the Sea of Japan shallow sediments.</title>
        <authorList>
            <person name="Romanenko L.A."/>
            <person name="Kurilenko V.V."/>
            <person name="Chernysheva N.Y."/>
            <person name="Tekutyeva L.A."/>
            <person name="Velansky P.V."/>
            <person name="Svetashev V.I."/>
            <person name="Isaeva M.P."/>
        </authorList>
    </citation>
    <scope>NUCLEOTIDE SEQUENCE [LARGE SCALE GENOMIC DNA]</scope>
    <source>
        <strain evidence="1 2">KMM 3653</strain>
    </source>
</reference>
<accession>A0AAP2G2I0</accession>
<dbReference type="Gene3D" id="3.40.50.300">
    <property type="entry name" value="P-loop containing nucleotide triphosphate hydrolases"/>
    <property type="match status" value="1"/>
</dbReference>
<dbReference type="AlphaFoldDB" id="A0AAP2G2I0"/>
<dbReference type="InterPro" id="IPR050445">
    <property type="entry name" value="Bact_polysacc_biosynth/exp"/>
</dbReference>
<dbReference type="SUPFAM" id="SSF52540">
    <property type="entry name" value="P-loop containing nucleoside triphosphate hydrolases"/>
    <property type="match status" value="1"/>
</dbReference>
<protein>
    <submittedName>
        <fullName evidence="1">Uncharacterized protein</fullName>
    </submittedName>
</protein>
<proteinExistence type="predicted"/>
<evidence type="ECO:0000313" key="2">
    <source>
        <dbReference type="Proteomes" id="UP001315686"/>
    </source>
</evidence>
<dbReference type="GO" id="GO:0005886">
    <property type="term" value="C:plasma membrane"/>
    <property type="evidence" value="ECO:0007669"/>
    <property type="project" value="TreeGrafter"/>
</dbReference>
<organism evidence="1 2">
    <name type="scientific">Harenicola maris</name>
    <dbReference type="NCBI Taxonomy" id="2841044"/>
    <lineage>
        <taxon>Bacteria</taxon>
        <taxon>Pseudomonadati</taxon>
        <taxon>Pseudomonadota</taxon>
        <taxon>Alphaproteobacteria</taxon>
        <taxon>Rhodobacterales</taxon>
        <taxon>Paracoccaceae</taxon>
        <taxon>Harenicola</taxon>
    </lineage>
</organism>
<gene>
    <name evidence="1" type="ORF">IV417_00905</name>
</gene>
<dbReference type="Proteomes" id="UP001315686">
    <property type="component" value="Unassembled WGS sequence"/>
</dbReference>
<dbReference type="PANTHER" id="PTHR32309">
    <property type="entry name" value="TYROSINE-PROTEIN KINASE"/>
    <property type="match status" value="1"/>
</dbReference>
<evidence type="ECO:0000313" key="1">
    <source>
        <dbReference type="EMBL" id="MBT0955930.1"/>
    </source>
</evidence>
<dbReference type="InterPro" id="IPR027417">
    <property type="entry name" value="P-loop_NTPase"/>
</dbReference>
<dbReference type="RefSeq" id="WP_327792150.1">
    <property type="nucleotide sequence ID" value="NZ_JADQAZ010000001.1"/>
</dbReference>
<keyword evidence="2" id="KW-1185">Reference proteome</keyword>
<dbReference type="PANTHER" id="PTHR32309:SF13">
    <property type="entry name" value="FERRIC ENTEROBACTIN TRANSPORT PROTEIN FEPE"/>
    <property type="match status" value="1"/>
</dbReference>